<name>A0A8R2NKV5_ACYPI</name>
<dbReference type="RefSeq" id="XP_029340901.1">
    <property type="nucleotide sequence ID" value="XM_029485041.1"/>
</dbReference>
<keyword evidence="4" id="KW-1185">Reference proteome</keyword>
<accession>A0A8R2NKV5</accession>
<feature type="domain" description="TTF-type" evidence="2">
    <location>
        <begin position="71"/>
        <end position="168"/>
    </location>
</feature>
<feature type="compositionally biased region" description="Acidic residues" evidence="1">
    <location>
        <begin position="23"/>
        <end position="35"/>
    </location>
</feature>
<dbReference type="SMART" id="SM00597">
    <property type="entry name" value="ZnF_TTF"/>
    <property type="match status" value="1"/>
</dbReference>
<dbReference type="KEGG" id="api:115033075"/>
<dbReference type="GeneID" id="115033075"/>
<dbReference type="PANTHER" id="PTHR45749:SF37">
    <property type="entry name" value="OS05G0311600 PROTEIN"/>
    <property type="match status" value="1"/>
</dbReference>
<dbReference type="AlphaFoldDB" id="A0A8R2NKV5"/>
<dbReference type="OrthoDB" id="6610648at2759"/>
<dbReference type="InterPro" id="IPR025398">
    <property type="entry name" value="DUF4371"/>
</dbReference>
<organism evidence="3 4">
    <name type="scientific">Acyrthosiphon pisum</name>
    <name type="common">Pea aphid</name>
    <dbReference type="NCBI Taxonomy" id="7029"/>
    <lineage>
        <taxon>Eukaryota</taxon>
        <taxon>Metazoa</taxon>
        <taxon>Ecdysozoa</taxon>
        <taxon>Arthropoda</taxon>
        <taxon>Hexapoda</taxon>
        <taxon>Insecta</taxon>
        <taxon>Pterygota</taxon>
        <taxon>Neoptera</taxon>
        <taxon>Paraneoptera</taxon>
        <taxon>Hemiptera</taxon>
        <taxon>Sternorrhyncha</taxon>
        <taxon>Aphidomorpha</taxon>
        <taxon>Aphidoidea</taxon>
        <taxon>Aphididae</taxon>
        <taxon>Macrosiphini</taxon>
        <taxon>Acyrthosiphon</taxon>
    </lineage>
</organism>
<evidence type="ECO:0000313" key="4">
    <source>
        <dbReference type="Proteomes" id="UP000007819"/>
    </source>
</evidence>
<feature type="region of interest" description="Disordered" evidence="1">
    <location>
        <begin position="15"/>
        <end position="42"/>
    </location>
</feature>
<dbReference type="InterPro" id="IPR008906">
    <property type="entry name" value="HATC_C_dom"/>
</dbReference>
<reference evidence="4" key="1">
    <citation type="submission" date="2010-06" db="EMBL/GenBank/DDBJ databases">
        <authorList>
            <person name="Jiang H."/>
            <person name="Abraham K."/>
            <person name="Ali S."/>
            <person name="Alsbrooks S.L."/>
            <person name="Anim B.N."/>
            <person name="Anosike U.S."/>
            <person name="Attaway T."/>
            <person name="Bandaranaike D.P."/>
            <person name="Battles P.K."/>
            <person name="Bell S.N."/>
            <person name="Bell A.V."/>
            <person name="Beltran B."/>
            <person name="Bickham C."/>
            <person name="Bustamante Y."/>
            <person name="Caleb T."/>
            <person name="Canada A."/>
            <person name="Cardenas V."/>
            <person name="Carter K."/>
            <person name="Chacko J."/>
            <person name="Chandrabose M.N."/>
            <person name="Chavez D."/>
            <person name="Chavez A."/>
            <person name="Chen L."/>
            <person name="Chu H.-S."/>
            <person name="Claassen K.J."/>
            <person name="Cockrell R."/>
            <person name="Collins M."/>
            <person name="Cooper J.A."/>
            <person name="Cree A."/>
            <person name="Curry S.M."/>
            <person name="Da Y."/>
            <person name="Dao M.D."/>
            <person name="Das B."/>
            <person name="Davila M.-L."/>
            <person name="Davy-Carroll L."/>
            <person name="Denson S."/>
            <person name="Dinh H."/>
            <person name="Ebong V.E."/>
            <person name="Edwards J.R."/>
            <person name="Egan A."/>
            <person name="El-Daye J."/>
            <person name="Escobedo L."/>
            <person name="Fernandez S."/>
            <person name="Fernando P.R."/>
            <person name="Flagg N."/>
            <person name="Forbes L.D."/>
            <person name="Fowler R.G."/>
            <person name="Fu Q."/>
            <person name="Gabisi R.A."/>
            <person name="Ganer J."/>
            <person name="Garbino Pronczuk A."/>
            <person name="Garcia R.M."/>
            <person name="Garner T."/>
            <person name="Garrett T.E."/>
            <person name="Gonzalez D.A."/>
            <person name="Hamid H."/>
            <person name="Hawkins E.S."/>
            <person name="Hirani K."/>
            <person name="Hogues M.E."/>
            <person name="Hollins B."/>
            <person name="Hsiao C.-H."/>
            <person name="Jabil R."/>
            <person name="James M.L."/>
            <person name="Jhangiani S.N."/>
            <person name="Johnson B."/>
            <person name="Johnson Q."/>
            <person name="Joshi V."/>
            <person name="Kalu J.B."/>
            <person name="Kam C."/>
            <person name="Kashfia A."/>
            <person name="Keebler J."/>
            <person name="Kisamo H."/>
            <person name="Kovar C.L."/>
            <person name="Lago L.A."/>
            <person name="Lai C.-Y."/>
            <person name="Laidlaw J."/>
            <person name="Lara F."/>
            <person name="Le T.-K."/>
            <person name="Lee S.L."/>
            <person name="Legall F.H."/>
            <person name="Lemon S.J."/>
            <person name="Lewis L.R."/>
            <person name="Li B."/>
            <person name="Liu Y."/>
            <person name="Liu Y.-S."/>
            <person name="Lopez J."/>
            <person name="Lozado R.J."/>
            <person name="Lu J."/>
            <person name="Madu R.C."/>
            <person name="Maheshwari M."/>
            <person name="Maheshwari R."/>
            <person name="Malloy K."/>
            <person name="Martinez E."/>
            <person name="Mathew T."/>
            <person name="Mercado I.C."/>
            <person name="Mercado C."/>
            <person name="Meyer B."/>
            <person name="Montgomery K."/>
            <person name="Morgan M.B."/>
            <person name="Munidasa M."/>
            <person name="Nazareth L.V."/>
            <person name="Nelson J."/>
            <person name="Ng B.M."/>
            <person name="Nguyen N.B."/>
            <person name="Nguyen P.Q."/>
            <person name="Nguyen T."/>
            <person name="Obregon M."/>
            <person name="Okwuonu G.O."/>
            <person name="Onwere C.G."/>
            <person name="Orozco G."/>
            <person name="Parra A."/>
            <person name="Patel S."/>
            <person name="Patil S."/>
            <person name="Perez A."/>
            <person name="Perez Y."/>
            <person name="Pham C."/>
            <person name="Primus E.L."/>
            <person name="Pu L.-L."/>
            <person name="Puazo M."/>
            <person name="Qin X."/>
            <person name="Quiroz J.B."/>
            <person name="Reese J."/>
            <person name="Richards S."/>
            <person name="Rives C.M."/>
            <person name="Robberts R."/>
            <person name="Ruiz S.J."/>
            <person name="Ruiz M.J."/>
            <person name="Santibanez J."/>
            <person name="Schneider B.W."/>
            <person name="Sisson I."/>
            <person name="Smith M."/>
            <person name="Sodergren E."/>
            <person name="Song X.-Z."/>
            <person name="Song B.B."/>
            <person name="Summersgill H."/>
            <person name="Thelus R."/>
            <person name="Thornton R.D."/>
            <person name="Trejos Z.Y."/>
            <person name="Usmani K."/>
            <person name="Vattathil S."/>
            <person name="Villasana D."/>
            <person name="Walker D.L."/>
            <person name="Wang S."/>
            <person name="Wang K."/>
            <person name="White C.S."/>
            <person name="Williams A.C."/>
            <person name="Williamson J."/>
            <person name="Wilson K."/>
            <person name="Woghiren I.O."/>
            <person name="Woodworth J.R."/>
            <person name="Worley K.C."/>
            <person name="Wright R.A."/>
            <person name="Wu W."/>
            <person name="Young L."/>
            <person name="Zhang L."/>
            <person name="Zhang J."/>
            <person name="Zhu Y."/>
            <person name="Muzny D.M."/>
            <person name="Weinstock G."/>
            <person name="Gibbs R.A."/>
        </authorList>
    </citation>
    <scope>NUCLEOTIDE SEQUENCE [LARGE SCALE GENOMIC DNA]</scope>
    <source>
        <strain evidence="4">LSR1</strain>
    </source>
</reference>
<dbReference type="SUPFAM" id="SSF53098">
    <property type="entry name" value="Ribonuclease H-like"/>
    <property type="match status" value="1"/>
</dbReference>
<dbReference type="PANTHER" id="PTHR45749">
    <property type="match status" value="1"/>
</dbReference>
<dbReference type="EnsemblMetazoa" id="XM_029485041.1">
    <property type="protein sequence ID" value="XP_029340901.1"/>
    <property type="gene ID" value="LOC115033075"/>
</dbReference>
<dbReference type="GO" id="GO:0046983">
    <property type="term" value="F:protein dimerization activity"/>
    <property type="evidence" value="ECO:0007669"/>
    <property type="project" value="InterPro"/>
</dbReference>
<evidence type="ECO:0000256" key="1">
    <source>
        <dbReference type="SAM" id="MobiDB-lite"/>
    </source>
</evidence>
<reference evidence="3" key="2">
    <citation type="submission" date="2022-06" db="UniProtKB">
        <authorList>
            <consortium name="EnsemblMetazoa"/>
        </authorList>
    </citation>
    <scope>IDENTIFICATION</scope>
</reference>
<protein>
    <recommendedName>
        <fullName evidence="2">TTF-type domain-containing protein</fullName>
    </recommendedName>
</protein>
<evidence type="ECO:0000259" key="2">
    <source>
        <dbReference type="SMART" id="SM00597"/>
    </source>
</evidence>
<dbReference type="InterPro" id="IPR012337">
    <property type="entry name" value="RNaseH-like_sf"/>
</dbReference>
<proteinExistence type="predicted"/>
<dbReference type="Pfam" id="PF05699">
    <property type="entry name" value="Dimer_Tnp_hAT"/>
    <property type="match status" value="1"/>
</dbReference>
<dbReference type="Pfam" id="PF14291">
    <property type="entry name" value="DUF4371"/>
    <property type="match status" value="1"/>
</dbReference>
<dbReference type="InterPro" id="IPR006580">
    <property type="entry name" value="Znf_TTF"/>
</dbReference>
<dbReference type="Proteomes" id="UP000007819">
    <property type="component" value="Chromosome X"/>
</dbReference>
<sequence>MSQWLKTWLKRSDQPSVLIPNNNEDEPDDPDDPDNDVTSNNGDIEFELADKDSQPHQPLLVSFPKKLFGKQNRSFSSKYYKDYTWIEYSQNKDLVFCFYCRNFGTSSNSEEVFTKSGFKDWKKISEKLNKHSKSSYHLFSLAKYKDYQNTKKTGNVHVQMSNAYKEEVEKNRKYMLMIIDAVLFLAHQGLSFRGHTENKESLNQGNFKEICGMLATYNPSFASKMETSYFNYTCPLVQNDLISITAGLVRSQIVQEITECGMYALMCDEARSFKEEQLTICVRYTKHMVVQERFLSFVLCSTSRSAAGISNTILESLKTLNIDQVPMIGQSYDGASVMAGHINGVQKKIREFHPEAIFFYCVAHKLNLVIVGMCKHVKSSVLFFNTLESLYIHFSRPSSHHKLINIQKQLGIKPREIMQISDTRWACRFENCDMILHPIQKNKRKVFENSLLKDSIVTSTVGTDNFEEQSKTPEAHWRSHSYYEILDSIIQGLNSRFSSESLSIANALDTFLKLNTNDSDPFINHYQKLLKIDSDLLKAEMIVAKNCILKEEWDFDELINIANKSVLPNLRKMLKVALILPVITATCERSFSAMRRIKTWLRSRMEQNRFDNLAILNIAKDLLKNLNKEKILDEFAKKPRKLKL</sequence>
<evidence type="ECO:0000313" key="3">
    <source>
        <dbReference type="EnsemblMetazoa" id="XP_029340901.1"/>
    </source>
</evidence>